<evidence type="ECO:0000313" key="2">
    <source>
        <dbReference type="Proteomes" id="UP000029228"/>
    </source>
</evidence>
<reference evidence="1 2" key="1">
    <citation type="submission" date="2014-09" db="EMBL/GenBank/DDBJ databases">
        <title>Vibrio maritimus JCM 19235. (C45) whole genome shotgun sequence.</title>
        <authorList>
            <person name="Sawabe T."/>
            <person name="Meirelles P."/>
            <person name="Nakanishi M."/>
            <person name="Sayaka M."/>
            <person name="Hattori M."/>
            <person name="Ohkuma M."/>
        </authorList>
    </citation>
    <scope>NUCLEOTIDE SEQUENCE [LARGE SCALE GENOMIC DNA]</scope>
    <source>
        <strain evidence="2">JCM19235</strain>
    </source>
</reference>
<organism evidence="1 2">
    <name type="scientific">Vibrio maritimus</name>
    <dbReference type="NCBI Taxonomy" id="990268"/>
    <lineage>
        <taxon>Bacteria</taxon>
        <taxon>Pseudomonadati</taxon>
        <taxon>Pseudomonadota</taxon>
        <taxon>Gammaproteobacteria</taxon>
        <taxon>Vibrionales</taxon>
        <taxon>Vibrionaceae</taxon>
        <taxon>Vibrio</taxon>
    </lineage>
</organism>
<sequence>MGGCWDTLGSESLSRSNTGLAPFQAAELGGIRWKIPP</sequence>
<accession>A0A090RXZ5</accession>
<gene>
    <name evidence="1" type="ORF">JCM19235_4540</name>
</gene>
<protein>
    <submittedName>
        <fullName evidence="1">Uncharacterized protein</fullName>
    </submittedName>
</protein>
<proteinExistence type="predicted"/>
<keyword evidence="2" id="KW-1185">Reference proteome</keyword>
<name>A0A090RXZ5_9VIBR</name>
<evidence type="ECO:0000313" key="1">
    <source>
        <dbReference type="EMBL" id="GAL20340.1"/>
    </source>
</evidence>
<comment type="caution">
    <text evidence="1">The sequence shown here is derived from an EMBL/GenBank/DDBJ whole genome shotgun (WGS) entry which is preliminary data.</text>
</comment>
<dbReference type="EMBL" id="BBMR01000005">
    <property type="protein sequence ID" value="GAL20340.1"/>
    <property type="molecule type" value="Genomic_DNA"/>
</dbReference>
<dbReference type="AlphaFoldDB" id="A0A090RXZ5"/>
<dbReference type="Proteomes" id="UP000029228">
    <property type="component" value="Unassembled WGS sequence"/>
</dbReference>